<reference evidence="2" key="1">
    <citation type="submission" date="2019-03" db="EMBL/GenBank/DDBJ databases">
        <title>Genetic characterization of the O-antigen and development of a molecular serotyping scheme for Enterobacter cloacae.</title>
        <authorList>
            <person name="Li Y."/>
            <person name="Huang J."/>
            <person name="Wang X."/>
            <person name="Xu C."/>
            <person name="Han T."/>
            <person name="Guo X."/>
        </authorList>
    </citation>
    <scope>NUCLEOTIDE SEQUENCE</scope>
    <source>
        <strain evidence="2">NCTC 11591</strain>
    </source>
</reference>
<keyword evidence="1 2" id="KW-0808">Transferase</keyword>
<protein>
    <submittedName>
        <fullName evidence="2">Glycosyltransferase sugar-binding region containing DXD motif protein</fullName>
    </submittedName>
</protein>
<dbReference type="GO" id="GO:0000030">
    <property type="term" value="F:mannosyltransferase activity"/>
    <property type="evidence" value="ECO:0007669"/>
    <property type="project" value="TreeGrafter"/>
</dbReference>
<dbReference type="SUPFAM" id="SSF53448">
    <property type="entry name" value="Nucleotide-diphospho-sugar transferases"/>
    <property type="match status" value="1"/>
</dbReference>
<sequence>MIPKVIHYIWLGGNVLPKTYSDCIESWHDYASDFEIKLWNEDSYRAYFGIDSFVEEMLKSRKYAFAADYIRCQVLYEFGGIYLDTDMELVRNIDKLCSHVAFLGEEDTHKPSCGILGCKPQFWLFGELMRAVKHANGLFTIPELLKGILDEKEISRNGLDDLTTIQDITIYSEKFFYPYNPYGSSGREQLLYRYVTEDCFAIHHWGKSWSLSFPQRLKRKLLTFMRRK</sequence>
<dbReference type="InterPro" id="IPR007577">
    <property type="entry name" value="GlycoTrfase_DXD_sugar-bd_CS"/>
</dbReference>
<organism evidence="2">
    <name type="scientific">Enterobacter cloacae</name>
    <dbReference type="NCBI Taxonomy" id="550"/>
    <lineage>
        <taxon>Bacteria</taxon>
        <taxon>Pseudomonadati</taxon>
        <taxon>Pseudomonadota</taxon>
        <taxon>Gammaproteobacteria</taxon>
        <taxon>Enterobacterales</taxon>
        <taxon>Enterobacteriaceae</taxon>
        <taxon>Enterobacter</taxon>
        <taxon>Enterobacter cloacae complex</taxon>
    </lineage>
</organism>
<dbReference type="InterPro" id="IPR051706">
    <property type="entry name" value="Glycosyltransferase_domain"/>
</dbReference>
<dbReference type="Gene3D" id="3.90.550.20">
    <property type="match status" value="1"/>
</dbReference>
<dbReference type="InterPro" id="IPR029044">
    <property type="entry name" value="Nucleotide-diphossugar_trans"/>
</dbReference>
<dbReference type="PANTHER" id="PTHR32385:SF15">
    <property type="entry name" value="INOSITOL PHOSPHOCERAMIDE MANNOSYLTRANSFERASE 1"/>
    <property type="match status" value="1"/>
</dbReference>
<dbReference type="Pfam" id="PF04488">
    <property type="entry name" value="Gly_transf_sug"/>
    <property type="match status" value="1"/>
</dbReference>
<dbReference type="AlphaFoldDB" id="A0A6B9XUN7"/>
<evidence type="ECO:0000313" key="2">
    <source>
        <dbReference type="EMBL" id="QHR93321.1"/>
    </source>
</evidence>
<proteinExistence type="predicted"/>
<dbReference type="EMBL" id="MK595734">
    <property type="protein sequence ID" value="QHR93321.1"/>
    <property type="molecule type" value="Genomic_DNA"/>
</dbReference>
<evidence type="ECO:0000256" key="1">
    <source>
        <dbReference type="ARBA" id="ARBA00022679"/>
    </source>
</evidence>
<dbReference type="GO" id="GO:0016020">
    <property type="term" value="C:membrane"/>
    <property type="evidence" value="ECO:0007669"/>
    <property type="project" value="GOC"/>
</dbReference>
<dbReference type="PANTHER" id="PTHR32385">
    <property type="entry name" value="MANNOSYL PHOSPHORYLINOSITOL CERAMIDE SYNTHASE"/>
    <property type="match status" value="1"/>
</dbReference>
<accession>A0A6B9XUN7</accession>
<dbReference type="GO" id="GO:0051999">
    <property type="term" value="P:mannosyl-inositol phosphorylceramide biosynthetic process"/>
    <property type="evidence" value="ECO:0007669"/>
    <property type="project" value="TreeGrafter"/>
</dbReference>
<name>A0A6B9XUN7_ENTCL</name>